<dbReference type="Pfam" id="PF06230">
    <property type="entry name" value="LpxI_C"/>
    <property type="match status" value="1"/>
</dbReference>
<name>A0A420W8W8_9BACT</name>
<dbReference type="Gene3D" id="3.40.140.80">
    <property type="match status" value="1"/>
</dbReference>
<evidence type="ECO:0000259" key="2">
    <source>
        <dbReference type="Pfam" id="PF17930"/>
    </source>
</evidence>
<feature type="domain" description="LpxI C-terminal" evidence="1">
    <location>
        <begin position="137"/>
        <end position="265"/>
    </location>
</feature>
<dbReference type="InterPro" id="IPR043167">
    <property type="entry name" value="LpxI_C_sf"/>
</dbReference>
<evidence type="ECO:0000313" key="3">
    <source>
        <dbReference type="EMBL" id="RKQ63766.1"/>
    </source>
</evidence>
<comment type="caution">
    <text evidence="3">The sequence shown here is derived from an EMBL/GenBank/DDBJ whole genome shotgun (WGS) entry which is preliminary data.</text>
</comment>
<evidence type="ECO:0000259" key="1">
    <source>
        <dbReference type="Pfam" id="PF06230"/>
    </source>
</evidence>
<proteinExistence type="predicted"/>
<feature type="domain" description="LpxI N-terminal" evidence="2">
    <location>
        <begin position="5"/>
        <end position="133"/>
    </location>
</feature>
<keyword evidence="4" id="KW-1185">Reference proteome</keyword>
<dbReference type="PANTHER" id="PTHR39962">
    <property type="entry name" value="BLL4848 PROTEIN"/>
    <property type="match status" value="1"/>
</dbReference>
<dbReference type="InterPro" id="IPR010415">
    <property type="entry name" value="LpxI_C"/>
</dbReference>
<gene>
    <name evidence="3" type="ORF">C7457_0647</name>
</gene>
<evidence type="ECO:0000313" key="4">
    <source>
        <dbReference type="Proteomes" id="UP000280881"/>
    </source>
</evidence>
<reference evidence="3 4" key="1">
    <citation type="submission" date="2018-10" db="EMBL/GenBank/DDBJ databases">
        <title>Genomic Encyclopedia of Type Strains, Phase IV (KMG-IV): sequencing the most valuable type-strain genomes for metagenomic binning, comparative biology and taxonomic classification.</title>
        <authorList>
            <person name="Goeker M."/>
        </authorList>
    </citation>
    <scope>NUCLEOTIDE SEQUENCE [LARGE SCALE GENOMIC DNA]</scope>
    <source>
        <strain evidence="3 4">DSM 15521</strain>
    </source>
</reference>
<dbReference type="Proteomes" id="UP000280881">
    <property type="component" value="Unassembled WGS sequence"/>
</dbReference>
<dbReference type="EMBL" id="RBIE01000001">
    <property type="protein sequence ID" value="RKQ63766.1"/>
    <property type="molecule type" value="Genomic_DNA"/>
</dbReference>
<dbReference type="RefSeq" id="WP_121170000.1">
    <property type="nucleotide sequence ID" value="NZ_RBIE01000001.1"/>
</dbReference>
<dbReference type="PANTHER" id="PTHR39962:SF1">
    <property type="entry name" value="LPXI FAMILY PROTEIN"/>
    <property type="match status" value="1"/>
</dbReference>
<dbReference type="Pfam" id="PF17930">
    <property type="entry name" value="LpxI_N"/>
    <property type="match status" value="1"/>
</dbReference>
<dbReference type="Gene3D" id="3.40.50.20">
    <property type="match status" value="1"/>
</dbReference>
<dbReference type="InterPro" id="IPR053174">
    <property type="entry name" value="LpxI"/>
</dbReference>
<protein>
    <submittedName>
        <fullName evidence="3">Uncharacterized protein</fullName>
    </submittedName>
</protein>
<dbReference type="AlphaFoldDB" id="A0A420W8W8"/>
<dbReference type="OrthoDB" id="9789836at2"/>
<sequence>MSGSRLALFAGSGDLPLEFLKSASRRGEKVITFALSGITQPAVEEISYRTFWIKPFKLGDFLKKLASSQVREIVFLGKVEHRVALSLSGLDLKALKFLFSLKDRKPETIIKGIFSEVERLGVKVVDPIPYLTHLLVPSGTVMGKVPSEELLEELSSGMEITRKIASLDIGQTVVIKDGGVVAVEAVEGTDECIRRGAKLAGKGFIVCKAARESQDMKVDVPTVGIETVRLIKSLGGKALAIDSGKTYLLNREEVEDFCKKHNFSLVSL</sequence>
<organism evidence="3 4">
    <name type="scientific">Thermovibrio guaymasensis</name>
    <dbReference type="NCBI Taxonomy" id="240167"/>
    <lineage>
        <taxon>Bacteria</taxon>
        <taxon>Pseudomonadati</taxon>
        <taxon>Aquificota</taxon>
        <taxon>Aquificia</taxon>
        <taxon>Desulfurobacteriales</taxon>
        <taxon>Desulfurobacteriaceae</taxon>
        <taxon>Thermovibrio</taxon>
    </lineage>
</organism>
<accession>A0A420W8W8</accession>
<dbReference type="InterPro" id="IPR041255">
    <property type="entry name" value="LpxI_N"/>
</dbReference>